<dbReference type="AlphaFoldDB" id="A0A498R6M9"/>
<organism evidence="1 2">
    <name type="scientific">Lucifera butyrica</name>
    <dbReference type="NCBI Taxonomy" id="1351585"/>
    <lineage>
        <taxon>Bacteria</taxon>
        <taxon>Bacillati</taxon>
        <taxon>Bacillota</taxon>
        <taxon>Negativicutes</taxon>
        <taxon>Veillonellales</taxon>
        <taxon>Veillonellaceae</taxon>
        <taxon>Lucifera</taxon>
    </lineage>
</organism>
<dbReference type="Pfam" id="PF01257">
    <property type="entry name" value="2Fe-2S_thioredx"/>
    <property type="match status" value="1"/>
</dbReference>
<reference evidence="1 2" key="1">
    <citation type="submission" date="2018-06" db="EMBL/GenBank/DDBJ databases">
        <authorList>
            <person name="Strepis N."/>
        </authorList>
    </citation>
    <scope>NUCLEOTIDE SEQUENCE [LARGE SCALE GENOMIC DNA]</scope>
    <source>
        <strain evidence="1">LUCI</strain>
    </source>
</reference>
<dbReference type="CDD" id="cd02980">
    <property type="entry name" value="TRX_Fd_family"/>
    <property type="match status" value="1"/>
</dbReference>
<protein>
    <recommendedName>
        <fullName evidence="3">Thioredoxin-like fold</fullName>
    </recommendedName>
</protein>
<evidence type="ECO:0000313" key="2">
    <source>
        <dbReference type="Proteomes" id="UP000277811"/>
    </source>
</evidence>
<name>A0A498R6M9_9FIRM</name>
<dbReference type="EMBL" id="UPPP01000067">
    <property type="protein sequence ID" value="VBB06725.1"/>
    <property type="molecule type" value="Genomic_DNA"/>
</dbReference>
<dbReference type="InterPro" id="IPR036249">
    <property type="entry name" value="Thioredoxin-like_sf"/>
</dbReference>
<dbReference type="SUPFAM" id="SSF52833">
    <property type="entry name" value="Thioredoxin-like"/>
    <property type="match status" value="1"/>
</dbReference>
<evidence type="ECO:0008006" key="3">
    <source>
        <dbReference type="Google" id="ProtNLM"/>
    </source>
</evidence>
<dbReference type="Gene3D" id="3.40.30.10">
    <property type="entry name" value="Glutaredoxin"/>
    <property type="match status" value="1"/>
</dbReference>
<proteinExistence type="predicted"/>
<evidence type="ECO:0000313" key="1">
    <source>
        <dbReference type="EMBL" id="VBB06725.1"/>
    </source>
</evidence>
<dbReference type="Proteomes" id="UP000277811">
    <property type="component" value="Unassembled WGS sequence"/>
</dbReference>
<gene>
    <name evidence="1" type="ORF">LUCI_1961</name>
</gene>
<sequence length="86" mass="9185">MSGMMKIEVCIGSACHIKGSYNVINSFQLLVEEYGLADQVEIDAVFCLGHCTEAVSVRVDAGEVQSVSGATAREFFSQNILPAIGK</sequence>
<accession>A0A498R6M9</accession>
<keyword evidence="2" id="KW-1185">Reference proteome</keyword>